<evidence type="ECO:0000313" key="2">
    <source>
        <dbReference type="Proteomes" id="UP000691718"/>
    </source>
</evidence>
<organism evidence="1 2">
    <name type="scientific">Parnassius apollo</name>
    <name type="common">Apollo butterfly</name>
    <name type="synonym">Papilio apollo</name>
    <dbReference type="NCBI Taxonomy" id="110799"/>
    <lineage>
        <taxon>Eukaryota</taxon>
        <taxon>Metazoa</taxon>
        <taxon>Ecdysozoa</taxon>
        <taxon>Arthropoda</taxon>
        <taxon>Hexapoda</taxon>
        <taxon>Insecta</taxon>
        <taxon>Pterygota</taxon>
        <taxon>Neoptera</taxon>
        <taxon>Endopterygota</taxon>
        <taxon>Lepidoptera</taxon>
        <taxon>Glossata</taxon>
        <taxon>Ditrysia</taxon>
        <taxon>Papilionoidea</taxon>
        <taxon>Papilionidae</taxon>
        <taxon>Parnassiinae</taxon>
        <taxon>Parnassini</taxon>
        <taxon>Parnassius</taxon>
        <taxon>Parnassius</taxon>
    </lineage>
</organism>
<dbReference type="Proteomes" id="UP000691718">
    <property type="component" value="Unassembled WGS sequence"/>
</dbReference>
<keyword evidence="2" id="KW-1185">Reference proteome</keyword>
<protein>
    <submittedName>
        <fullName evidence="1">(apollo) hypothetical protein</fullName>
    </submittedName>
</protein>
<comment type="caution">
    <text evidence="1">The sequence shown here is derived from an EMBL/GenBank/DDBJ whole genome shotgun (WGS) entry which is preliminary data.</text>
</comment>
<gene>
    <name evidence="1" type="ORF">PAPOLLO_LOCUS27833</name>
</gene>
<dbReference type="EMBL" id="CAJQZP010001697">
    <property type="protein sequence ID" value="CAG5059013.1"/>
    <property type="molecule type" value="Genomic_DNA"/>
</dbReference>
<sequence>MPQCCAVPMCANKKGGHKFPTEDKNRLKQWLVAIPKDSVLEKPRPVLKKCAVPSRFPWIDQNSSLHQKKKERHQRRLARNERKISVQVHINNEKEKDDTFLMETTNFFRSRN</sequence>
<proteinExistence type="predicted"/>
<accession>A0A8S3YEN5</accession>
<reference evidence="1" key="1">
    <citation type="submission" date="2021-04" db="EMBL/GenBank/DDBJ databases">
        <authorList>
            <person name="Tunstrom K."/>
        </authorList>
    </citation>
    <scope>NUCLEOTIDE SEQUENCE</scope>
</reference>
<name>A0A8S3YEN5_PARAO</name>
<dbReference type="OrthoDB" id="6866920at2759"/>
<dbReference type="AlphaFoldDB" id="A0A8S3YEN5"/>
<evidence type="ECO:0000313" key="1">
    <source>
        <dbReference type="EMBL" id="CAG5059013.1"/>
    </source>
</evidence>